<dbReference type="EMBL" id="PDKW01000040">
    <property type="protein sequence ID" value="PGH57161.1"/>
    <property type="molecule type" value="Genomic_DNA"/>
</dbReference>
<proteinExistence type="predicted"/>
<dbReference type="Gene3D" id="3.90.320.10">
    <property type="match status" value="1"/>
</dbReference>
<name>A0A2B8BGW3_9PROT</name>
<feature type="domain" description="PD-(D/E)XK endonuclease-like" evidence="1">
    <location>
        <begin position="631"/>
        <end position="906"/>
    </location>
</feature>
<dbReference type="InterPro" id="IPR011604">
    <property type="entry name" value="PDDEXK-like_dom_sf"/>
</dbReference>
<dbReference type="RefSeq" id="WP_098736611.1">
    <property type="nucleotide sequence ID" value="NZ_PDKW01000040.1"/>
</dbReference>
<evidence type="ECO:0000313" key="2">
    <source>
        <dbReference type="EMBL" id="PGH57161.1"/>
    </source>
</evidence>
<keyword evidence="3" id="KW-1185">Reference proteome</keyword>
<gene>
    <name evidence="2" type="ORF">CRT60_11825</name>
</gene>
<reference evidence="3" key="1">
    <citation type="submission" date="2017-10" db="EMBL/GenBank/DDBJ databases">
        <authorList>
            <person name="Kravchenko I.K."/>
            <person name="Grouzdev D.S."/>
        </authorList>
    </citation>
    <scope>NUCLEOTIDE SEQUENCE [LARGE SCALE GENOMIC DNA]</scope>
    <source>
        <strain evidence="3">B2</strain>
    </source>
</reference>
<evidence type="ECO:0000259" key="1">
    <source>
        <dbReference type="Pfam" id="PF12705"/>
    </source>
</evidence>
<dbReference type="InterPro" id="IPR038726">
    <property type="entry name" value="PDDEXK_AddAB-type"/>
</dbReference>
<protein>
    <recommendedName>
        <fullName evidence="1">PD-(D/E)XK endonuclease-like domain-containing protein</fullName>
    </recommendedName>
</protein>
<sequence>MRVQFGWHLDGAHWPETLDGAIHGLGDAVVGPEGLLGLLESCLGLGRPDVPPVLRVAQFLARLRAVDDGARFFSASLAADGWAVAALILGWRDALVEAGWSGEDPNGGERLSTLATAERSAAGPLAPGRADRLRALLDELAGLLPQPPALPISELRLATPAGLLPPGWRLLLERLAGAGVRILPCKEGGKEGDALGDGDLAALGRRLAGDRSAGADGDGRVTVLEADDEWMAAEVVAGWLAARPDLNHQVVIVRDQRTTLLDEACRRLGLPRAGGAGRSPWRGAAQVLPLAFAALWEPLDAHRLMELLTLPQSPIPSGVAETFADALVEAPGIGGPAWQEAWRTARERRRGRLEARGLSGKELERRLAAEERDWRGWLDSARFPETEGVPVPAAVALCGRVAAWARGRAAPRPGTRPGNRDAGRDEMLDTVADQAETMAAVVAACGMPRLSRPQLDRILDMVIADGVAMPAGGAEAAAWATVDDPGQLWGPAGTVLWWGFVDPVAAQPAIPWSNAERLALAGVGCLPEPAGARLAREAWAWRLPLLNAVDRLILVRPRRIAGEVTAAHPLWHEIEPALARCPPLSASAALAVDRLTLAGRTLVRKEMEPGAPPLPRARWGIPAGAVAVPDRLSATSLERLLGCPFAWVLHHVAGIRPGVLRAIPDGSRLLGSLAHAVLVELLTERPDWTPEAAAARAAALFDRLLPALAAPLLRPGLGLEMERARVGVAEAARRLVALIVEAGLRVRGCEVAVETELDGVTLEGRIDLLLETAAGAPVVLDLKWSGSDKRRRQEIAEGRAVQLAVYGRLVGGEMGPAVPAGYMMLAQQRLLACAPAPFPPHLHVPGSDLPAVWRAAWSGRLAALERLADGDIRAAGIPDGDGPGSDEPVGLTLEPPCNFCGYGRLCGVGSVGA</sequence>
<evidence type="ECO:0000313" key="3">
    <source>
        <dbReference type="Proteomes" id="UP000225379"/>
    </source>
</evidence>
<organism evidence="2 3">
    <name type="scientific">Azospirillum palustre</name>
    <dbReference type="NCBI Taxonomy" id="2044885"/>
    <lineage>
        <taxon>Bacteria</taxon>
        <taxon>Pseudomonadati</taxon>
        <taxon>Pseudomonadota</taxon>
        <taxon>Alphaproteobacteria</taxon>
        <taxon>Rhodospirillales</taxon>
        <taxon>Azospirillaceae</taxon>
        <taxon>Azospirillum</taxon>
    </lineage>
</organism>
<accession>A0A2B8BGW3</accession>
<dbReference type="Proteomes" id="UP000225379">
    <property type="component" value="Unassembled WGS sequence"/>
</dbReference>
<comment type="caution">
    <text evidence="2">The sequence shown here is derived from an EMBL/GenBank/DDBJ whole genome shotgun (WGS) entry which is preliminary data.</text>
</comment>
<dbReference type="AlphaFoldDB" id="A0A2B8BGW3"/>
<dbReference type="OrthoDB" id="1488830at2"/>
<dbReference type="Pfam" id="PF12705">
    <property type="entry name" value="PDDEXK_1"/>
    <property type="match status" value="1"/>
</dbReference>